<feature type="transmembrane region" description="Helical" evidence="7">
    <location>
        <begin position="329"/>
        <end position="349"/>
    </location>
</feature>
<sequence length="550" mass="58147">MTEDLEMQTPKSAAVPNEFSTDAVPDTPNTSPNTTEAAAIKPPEPDNKTGVKVPLNRIEFALVYVGLLLAILLFALDQTIVTTALRVIVQDLGQEDLISWIGSAFLLTAAPFSTLYGKLADIFGRKWVFVSAIGIFELGSLICGSATSMPILIAGRAIAGVGGGGVFALVLIIISDIVSLRDRGKYTGPFGAITGLASVVGPLIGGGLSDLQGSMREKINRIDFIGAALLMSAVICFLTPLQLGGSIWAWNSGQTIGMLVGSAIFLALFIFVELKIANEPIIPAKIFINRSVPLLLVISMMFGAGFLAGIYYISLFFQIVFDETATQGGLAIVPALFGIILVSFSSGIIASKTGKYVIFLRIGPVVMAIGIALLSVFDKNTSVAVRIISLFVFGFGVGSLLQMINLALQNSVPRELIAIATGAIQTCNTLGRAIGVAITGTISNNVLIGNQAGAKELQYFISKFAAEGVSVDPTNTLAILEILQQSAAYYPNNTIAAEIYNATLANATEELIGGFNNGFKIAYLSLLPYPIAIFLLSWFVQHFDLGPSSK</sequence>
<protein>
    <recommendedName>
        <fullName evidence="8">Major facilitator superfamily (MFS) profile domain-containing protein</fullName>
    </recommendedName>
</protein>
<feature type="transmembrane region" description="Helical" evidence="7">
    <location>
        <begin position="224"/>
        <end position="250"/>
    </location>
</feature>
<feature type="transmembrane region" description="Helical" evidence="7">
    <location>
        <begin position="256"/>
        <end position="274"/>
    </location>
</feature>
<name>A0AAD5T7F4_9FUNG</name>
<keyword evidence="4 7" id="KW-1133">Transmembrane helix</keyword>
<accession>A0AAD5T7F4</accession>
<evidence type="ECO:0000256" key="1">
    <source>
        <dbReference type="ARBA" id="ARBA00004127"/>
    </source>
</evidence>
<dbReference type="Proteomes" id="UP001211907">
    <property type="component" value="Unassembled WGS sequence"/>
</dbReference>
<dbReference type="PRINTS" id="PR01036">
    <property type="entry name" value="TCRTETB"/>
</dbReference>
<reference evidence="9" key="1">
    <citation type="submission" date="2020-05" db="EMBL/GenBank/DDBJ databases">
        <title>Phylogenomic resolution of chytrid fungi.</title>
        <authorList>
            <person name="Stajich J.E."/>
            <person name="Amses K."/>
            <person name="Simmons R."/>
            <person name="Seto K."/>
            <person name="Myers J."/>
            <person name="Bonds A."/>
            <person name="Quandt C.A."/>
            <person name="Barry K."/>
            <person name="Liu P."/>
            <person name="Grigoriev I."/>
            <person name="Longcore J.E."/>
            <person name="James T.Y."/>
        </authorList>
    </citation>
    <scope>NUCLEOTIDE SEQUENCE</scope>
    <source>
        <strain evidence="9">JEL0513</strain>
    </source>
</reference>
<evidence type="ECO:0000313" key="9">
    <source>
        <dbReference type="EMBL" id="KAJ3131012.1"/>
    </source>
</evidence>
<keyword evidence="2" id="KW-0813">Transport</keyword>
<feature type="transmembrane region" description="Helical" evidence="7">
    <location>
        <begin position="521"/>
        <end position="540"/>
    </location>
</feature>
<dbReference type="PANTHER" id="PTHR23501">
    <property type="entry name" value="MAJOR FACILITATOR SUPERFAMILY"/>
    <property type="match status" value="1"/>
</dbReference>
<dbReference type="GO" id="GO:0012505">
    <property type="term" value="C:endomembrane system"/>
    <property type="evidence" value="ECO:0007669"/>
    <property type="project" value="UniProtKB-SubCell"/>
</dbReference>
<dbReference type="InterPro" id="IPR036259">
    <property type="entry name" value="MFS_trans_sf"/>
</dbReference>
<dbReference type="EMBL" id="JADGJH010000327">
    <property type="protein sequence ID" value="KAJ3131012.1"/>
    <property type="molecule type" value="Genomic_DNA"/>
</dbReference>
<dbReference type="SUPFAM" id="SSF103473">
    <property type="entry name" value="MFS general substrate transporter"/>
    <property type="match status" value="1"/>
</dbReference>
<dbReference type="AlphaFoldDB" id="A0AAD5T7F4"/>
<comment type="caution">
    <text evidence="9">The sequence shown here is derived from an EMBL/GenBank/DDBJ whole genome shotgun (WGS) entry which is preliminary data.</text>
</comment>
<keyword evidence="5 7" id="KW-0472">Membrane</keyword>
<feature type="transmembrane region" description="Helical" evidence="7">
    <location>
        <begin position="356"/>
        <end position="377"/>
    </location>
</feature>
<evidence type="ECO:0000256" key="6">
    <source>
        <dbReference type="SAM" id="MobiDB-lite"/>
    </source>
</evidence>
<organism evidence="9 10">
    <name type="scientific">Physocladia obscura</name>
    <dbReference type="NCBI Taxonomy" id="109957"/>
    <lineage>
        <taxon>Eukaryota</taxon>
        <taxon>Fungi</taxon>
        <taxon>Fungi incertae sedis</taxon>
        <taxon>Chytridiomycota</taxon>
        <taxon>Chytridiomycota incertae sedis</taxon>
        <taxon>Chytridiomycetes</taxon>
        <taxon>Chytridiales</taxon>
        <taxon>Chytriomycetaceae</taxon>
        <taxon>Physocladia</taxon>
    </lineage>
</organism>
<dbReference type="GO" id="GO:0022857">
    <property type="term" value="F:transmembrane transporter activity"/>
    <property type="evidence" value="ECO:0007669"/>
    <property type="project" value="InterPro"/>
</dbReference>
<proteinExistence type="predicted"/>
<dbReference type="GO" id="GO:0005886">
    <property type="term" value="C:plasma membrane"/>
    <property type="evidence" value="ECO:0007669"/>
    <property type="project" value="TreeGrafter"/>
</dbReference>
<feature type="transmembrane region" description="Helical" evidence="7">
    <location>
        <begin position="153"/>
        <end position="174"/>
    </location>
</feature>
<evidence type="ECO:0000259" key="8">
    <source>
        <dbReference type="PROSITE" id="PS50850"/>
    </source>
</evidence>
<keyword evidence="10" id="KW-1185">Reference proteome</keyword>
<feature type="transmembrane region" description="Helical" evidence="7">
    <location>
        <begin position="61"/>
        <end position="85"/>
    </location>
</feature>
<feature type="domain" description="Major facilitator superfamily (MFS) profile" evidence="8">
    <location>
        <begin position="63"/>
        <end position="509"/>
    </location>
</feature>
<dbReference type="PANTHER" id="PTHR23501:SF191">
    <property type="entry name" value="VACUOLAR BASIC AMINO ACID TRANSPORTER 4"/>
    <property type="match status" value="1"/>
</dbReference>
<feature type="region of interest" description="Disordered" evidence="6">
    <location>
        <begin position="1"/>
        <end position="46"/>
    </location>
</feature>
<gene>
    <name evidence="9" type="ORF">HK100_006985</name>
</gene>
<evidence type="ECO:0000256" key="7">
    <source>
        <dbReference type="SAM" id="Phobius"/>
    </source>
</evidence>
<comment type="subcellular location">
    <subcellularLocation>
        <location evidence="1">Endomembrane system</location>
        <topology evidence="1">Multi-pass membrane protein</topology>
    </subcellularLocation>
</comment>
<feature type="compositionally biased region" description="Polar residues" evidence="6">
    <location>
        <begin position="27"/>
        <end position="36"/>
    </location>
</feature>
<dbReference type="InterPro" id="IPR011701">
    <property type="entry name" value="MFS"/>
</dbReference>
<dbReference type="InterPro" id="IPR020846">
    <property type="entry name" value="MFS_dom"/>
</dbReference>
<feature type="transmembrane region" description="Helical" evidence="7">
    <location>
        <begin position="383"/>
        <end position="408"/>
    </location>
</feature>
<dbReference type="Pfam" id="PF07690">
    <property type="entry name" value="MFS_1"/>
    <property type="match status" value="1"/>
</dbReference>
<dbReference type="Gene3D" id="1.20.1250.20">
    <property type="entry name" value="MFS general substrate transporter like domains"/>
    <property type="match status" value="1"/>
</dbReference>
<feature type="transmembrane region" description="Helical" evidence="7">
    <location>
        <begin position="294"/>
        <end position="317"/>
    </location>
</feature>
<evidence type="ECO:0000256" key="3">
    <source>
        <dbReference type="ARBA" id="ARBA00022692"/>
    </source>
</evidence>
<evidence type="ECO:0000256" key="4">
    <source>
        <dbReference type="ARBA" id="ARBA00022989"/>
    </source>
</evidence>
<feature type="transmembrane region" description="Helical" evidence="7">
    <location>
        <begin position="97"/>
        <end position="115"/>
    </location>
</feature>
<evidence type="ECO:0000256" key="2">
    <source>
        <dbReference type="ARBA" id="ARBA00022448"/>
    </source>
</evidence>
<keyword evidence="3 7" id="KW-0812">Transmembrane</keyword>
<dbReference type="PROSITE" id="PS50850">
    <property type="entry name" value="MFS"/>
    <property type="match status" value="1"/>
</dbReference>
<evidence type="ECO:0000256" key="5">
    <source>
        <dbReference type="ARBA" id="ARBA00023136"/>
    </source>
</evidence>
<evidence type="ECO:0000313" key="10">
    <source>
        <dbReference type="Proteomes" id="UP001211907"/>
    </source>
</evidence>